<dbReference type="Proteomes" id="UP000078596">
    <property type="component" value="Chromosome"/>
</dbReference>
<gene>
    <name evidence="3" type="ORF">A9404_04755</name>
</gene>
<feature type="transmembrane region" description="Helical" evidence="2">
    <location>
        <begin position="152"/>
        <end position="171"/>
    </location>
</feature>
<evidence type="ECO:0000313" key="3">
    <source>
        <dbReference type="EMBL" id="ANJ66776.1"/>
    </source>
</evidence>
<dbReference type="AlphaFoldDB" id="A0A191ZFW9"/>
<evidence type="ECO:0008006" key="5">
    <source>
        <dbReference type="Google" id="ProtNLM"/>
    </source>
</evidence>
<dbReference type="InterPro" id="IPR025570">
    <property type="entry name" value="DUF4337"/>
</dbReference>
<dbReference type="STRING" id="1860122.A9404_04755"/>
<keyword evidence="1" id="KW-0175">Coiled coil</keyword>
<keyword evidence="4" id="KW-1185">Reference proteome</keyword>
<protein>
    <recommendedName>
        <fullName evidence="5">DUF4337 domain-containing protein</fullName>
    </recommendedName>
</protein>
<keyword evidence="2" id="KW-1133">Transmembrane helix</keyword>
<proteinExistence type="predicted"/>
<evidence type="ECO:0000313" key="4">
    <source>
        <dbReference type="Proteomes" id="UP000078596"/>
    </source>
</evidence>
<feature type="transmembrane region" description="Helical" evidence="2">
    <location>
        <begin position="177"/>
        <end position="199"/>
    </location>
</feature>
<dbReference type="Pfam" id="PF14235">
    <property type="entry name" value="DUF4337"/>
    <property type="match status" value="1"/>
</dbReference>
<keyword evidence="2" id="KW-0472">Membrane</keyword>
<dbReference type="OrthoDB" id="9806096at2"/>
<dbReference type="EMBL" id="CP016027">
    <property type="protein sequence ID" value="ANJ66776.1"/>
    <property type="molecule type" value="Genomic_DNA"/>
</dbReference>
<dbReference type="RefSeq" id="WP_066099138.1">
    <property type="nucleotide sequence ID" value="NZ_CP016027.1"/>
</dbReference>
<evidence type="ECO:0000256" key="1">
    <source>
        <dbReference type="SAM" id="Coils"/>
    </source>
</evidence>
<reference evidence="3 4" key="1">
    <citation type="submission" date="2016-06" db="EMBL/GenBank/DDBJ databases">
        <title>Insight into the functional genes involving in sulfur oxidation in Pearl River water.</title>
        <authorList>
            <person name="Luo J."/>
            <person name="Tan X."/>
            <person name="Lin W."/>
        </authorList>
    </citation>
    <scope>NUCLEOTIDE SEQUENCE [LARGE SCALE GENOMIC DNA]</scope>
    <source>
        <strain evidence="3 4">LS2</strain>
    </source>
</reference>
<name>A0A191ZFW9_9GAMM</name>
<sequence length="200" mass="22180">MSHGLHTHAPHDEAVHEAAHHEAAQGGAHEPTRGLNQWVAIFTALIAALGAMVSYQGSNLMNEVLLYKNEAVLKKTKATDEWNYYQAVSTKMHLMELAVELAPTDRVTGFKDEIAKYKAQKVEIKQRADLLEKESEKANEESRLLNKPHHDLEIAMIFFQIAISLASITALTRRRWLFVAGLVSAAIGIGLWGVALVMMA</sequence>
<accession>A0A191ZFW9</accession>
<dbReference type="KEGG" id="haz:A9404_04755"/>
<keyword evidence="2" id="KW-0812">Transmembrane</keyword>
<feature type="coiled-coil region" evidence="1">
    <location>
        <begin position="114"/>
        <end position="141"/>
    </location>
</feature>
<evidence type="ECO:0000256" key="2">
    <source>
        <dbReference type="SAM" id="Phobius"/>
    </source>
</evidence>
<feature type="transmembrane region" description="Helical" evidence="2">
    <location>
        <begin position="35"/>
        <end position="55"/>
    </location>
</feature>
<organism evidence="3 4">
    <name type="scientific">Halothiobacillus diazotrophicus</name>
    <dbReference type="NCBI Taxonomy" id="1860122"/>
    <lineage>
        <taxon>Bacteria</taxon>
        <taxon>Pseudomonadati</taxon>
        <taxon>Pseudomonadota</taxon>
        <taxon>Gammaproteobacteria</taxon>
        <taxon>Chromatiales</taxon>
        <taxon>Halothiobacillaceae</taxon>
        <taxon>Halothiobacillus</taxon>
    </lineage>
</organism>